<dbReference type="Proteomes" id="UP000018339">
    <property type="component" value="Unassembled WGS sequence"/>
</dbReference>
<comment type="caution">
    <text evidence="1">The sequence shown here is derived from an EMBL/GenBank/DDBJ whole genome shotgun (WGS) entry which is preliminary data.</text>
</comment>
<organism evidence="1 2">
    <name type="scientific">Geobacillus thermopakistaniensis (strain MAS1)</name>
    <dbReference type="NCBI Taxonomy" id="1408282"/>
    <lineage>
        <taxon>Bacteria</taxon>
        <taxon>Bacillati</taxon>
        <taxon>Bacillota</taxon>
        <taxon>Bacilli</taxon>
        <taxon>Bacillales</taxon>
        <taxon>Anoxybacillaceae</taxon>
        <taxon>Geobacillus</taxon>
    </lineage>
</organism>
<evidence type="ECO:0000313" key="2">
    <source>
        <dbReference type="Proteomes" id="UP000018339"/>
    </source>
</evidence>
<accession>A0A7U9JCT6</accession>
<protein>
    <submittedName>
        <fullName evidence="1">Uncharacterized protein</fullName>
    </submittedName>
</protein>
<keyword evidence="2" id="KW-1185">Reference proteome</keyword>
<gene>
    <name evidence="1" type="ORF">T260_05000</name>
</gene>
<proteinExistence type="predicted"/>
<dbReference type="EMBL" id="AYSF01000034">
    <property type="protein sequence ID" value="ESU73042.1"/>
    <property type="molecule type" value="Genomic_DNA"/>
</dbReference>
<evidence type="ECO:0000313" key="1">
    <source>
        <dbReference type="EMBL" id="ESU73042.1"/>
    </source>
</evidence>
<name>A0A7U9JCT6_GEOTM</name>
<dbReference type="AlphaFoldDB" id="A0A7U9JCT6"/>
<sequence>MLDAHLQGGKLFFHRKRLPLVLVFSADDGERNKRLAAVCQANRLEQEQKPIVGIVDAANINGIQRLFRRPEPLKRLLLPTRRQIDHRAADRDICSHFEARQKDDIAVPLVKPFFPTVHHLHGRFFPTAERIQIRKLPIDVAVKDADRNVAGFQVAENVPVDERTLRPVSWVSEPKRNRLVFHIAKPDIIELALAAELLKLLLPLG</sequence>
<reference evidence="1 2" key="1">
    <citation type="journal article" date="2014" name="Genome Announc.">
        <title>Draft Genome Sequence of Geobacillus thermopakistaniensis Strain MAS1.</title>
        <authorList>
            <person name="Siddiqui M.A."/>
            <person name="Rashid N."/>
            <person name="Ayyampalayam S."/>
            <person name="Whitman W.B."/>
        </authorList>
    </citation>
    <scope>NUCLEOTIDE SEQUENCE [LARGE SCALE GENOMIC DNA]</scope>
    <source>
        <strain evidence="1 2">MAS1</strain>
    </source>
</reference>